<dbReference type="Pfam" id="PF12697">
    <property type="entry name" value="Abhydrolase_6"/>
    <property type="match status" value="1"/>
</dbReference>
<dbReference type="KEGG" id="aalt:CC77DRAFT_1091920"/>
<comment type="similarity">
    <text evidence="3">Belongs to the AB hydrolase superfamily. AKT2 hydrolase family.</text>
</comment>
<gene>
    <name evidence="8" type="ORF">AA0117_g712</name>
    <name evidence="7" type="ORF">CC77DRAFT_1091920</name>
</gene>
<evidence type="ECO:0000313" key="9">
    <source>
        <dbReference type="Proteomes" id="UP000077248"/>
    </source>
</evidence>
<dbReference type="InterPro" id="IPR000073">
    <property type="entry name" value="AB_hydrolase_1"/>
</dbReference>
<dbReference type="EMBL" id="PDXD01000001">
    <property type="protein sequence ID" value="RYN83953.1"/>
    <property type="molecule type" value="Genomic_DNA"/>
</dbReference>
<evidence type="ECO:0000256" key="1">
    <source>
        <dbReference type="ARBA" id="ARBA00004275"/>
    </source>
</evidence>
<dbReference type="GeneID" id="29115200"/>
<evidence type="ECO:0000259" key="6">
    <source>
        <dbReference type="Pfam" id="PF12697"/>
    </source>
</evidence>
<dbReference type="SUPFAM" id="SSF53474">
    <property type="entry name" value="alpha/beta-Hydrolases"/>
    <property type="match status" value="1"/>
</dbReference>
<dbReference type="RefSeq" id="XP_018389152.1">
    <property type="nucleotide sequence ID" value="XM_018529606.1"/>
</dbReference>
<name>A0A177DX19_ALTAL</name>
<evidence type="ECO:0000313" key="8">
    <source>
        <dbReference type="EMBL" id="RYN83953.1"/>
    </source>
</evidence>
<evidence type="ECO:0000256" key="3">
    <source>
        <dbReference type="ARBA" id="ARBA00005668"/>
    </source>
</evidence>
<dbReference type="Proteomes" id="UP000291422">
    <property type="component" value="Unassembled WGS sequence"/>
</dbReference>
<reference evidence="10" key="2">
    <citation type="journal article" date="2019" name="bioRxiv">
        <title>Genomics, evolutionary history and diagnostics of the Alternaria alternata species group including apple and Asian pear pathotypes.</title>
        <authorList>
            <person name="Armitage A.D."/>
            <person name="Cockerton H.M."/>
            <person name="Sreenivasaprasad S."/>
            <person name="Woodhall J.W."/>
            <person name="Lane C.R."/>
            <person name="Harrison R.J."/>
            <person name="Clarkson J.P."/>
        </authorList>
    </citation>
    <scope>NUCLEOTIDE SEQUENCE [LARGE SCALE GENOMIC DNA]</scope>
    <source>
        <strain evidence="10">FERA 1177</strain>
    </source>
</reference>
<keyword evidence="9" id="KW-1185">Reference proteome</keyword>
<dbReference type="AlphaFoldDB" id="A0A177DX19"/>
<reference evidence="7 9" key="1">
    <citation type="submission" date="2016-05" db="EMBL/GenBank/DDBJ databases">
        <title>Comparative analysis of secretome profiles of manganese(II)-oxidizing ascomycete fungi.</title>
        <authorList>
            <consortium name="DOE Joint Genome Institute"/>
            <person name="Zeiner C.A."/>
            <person name="Purvine S.O."/>
            <person name="Zink E.M."/>
            <person name="Wu S."/>
            <person name="Pasa-Tolic L."/>
            <person name="Chaput D.L."/>
            <person name="Haridas S."/>
            <person name="Grigoriev I.V."/>
            <person name="Santelli C.M."/>
            <person name="Hansel C.M."/>
        </authorList>
    </citation>
    <scope>NUCLEOTIDE SEQUENCE [LARGE SCALE GENOMIC DNA]</scope>
    <source>
        <strain evidence="7 9">SRC1lrK2f</strain>
    </source>
</reference>
<evidence type="ECO:0000256" key="5">
    <source>
        <dbReference type="ARBA" id="ARBA00023140"/>
    </source>
</evidence>
<dbReference type="EMBL" id="KV441472">
    <property type="protein sequence ID" value="OAG23731.1"/>
    <property type="molecule type" value="Genomic_DNA"/>
</dbReference>
<dbReference type="OMA" id="GIDMIER"/>
<comment type="subcellular location">
    <subcellularLocation>
        <location evidence="1">Peroxisome</location>
    </subcellularLocation>
</comment>
<proteinExistence type="inferred from homology"/>
<organism evidence="7 9">
    <name type="scientific">Alternaria alternata</name>
    <name type="common">Alternaria rot fungus</name>
    <name type="synonym">Torula alternata</name>
    <dbReference type="NCBI Taxonomy" id="5599"/>
    <lineage>
        <taxon>Eukaryota</taxon>
        <taxon>Fungi</taxon>
        <taxon>Dikarya</taxon>
        <taxon>Ascomycota</taxon>
        <taxon>Pezizomycotina</taxon>
        <taxon>Dothideomycetes</taxon>
        <taxon>Pleosporomycetidae</taxon>
        <taxon>Pleosporales</taxon>
        <taxon>Pleosporineae</taxon>
        <taxon>Pleosporaceae</taxon>
        <taxon>Alternaria</taxon>
        <taxon>Alternaria sect. Alternaria</taxon>
        <taxon>Alternaria alternata complex</taxon>
    </lineage>
</organism>
<comment type="pathway">
    <text evidence="2">Mycotoxin biosynthesis.</text>
</comment>
<evidence type="ECO:0000256" key="2">
    <source>
        <dbReference type="ARBA" id="ARBA00004685"/>
    </source>
</evidence>
<reference evidence="8" key="3">
    <citation type="journal article" date="2019" name="J. ISSAAS">
        <title>Genomics, evolutionary history and diagnostics of the Alternaria alternata species group including apple and Asian pear pathotypes.</title>
        <authorList>
            <person name="Armitage A.D."/>
            <person name="Cockerton H.M."/>
            <person name="Sreenivasaprasad S."/>
            <person name="Woodhall J."/>
            <person name="Lane C."/>
            <person name="Harrison R.J."/>
            <person name="Clarkson J.P."/>
        </authorList>
    </citation>
    <scope>NUCLEOTIDE SEQUENCE</scope>
    <source>
        <strain evidence="8">FERA 1177</strain>
    </source>
</reference>
<keyword evidence="5" id="KW-0576">Peroxisome</keyword>
<dbReference type="InterPro" id="IPR052897">
    <property type="entry name" value="Sec-Metab_Biosynth_Hydrolase"/>
</dbReference>
<evidence type="ECO:0000313" key="10">
    <source>
        <dbReference type="Proteomes" id="UP000291422"/>
    </source>
</evidence>
<feature type="domain" description="AB hydrolase-1" evidence="6">
    <location>
        <begin position="7"/>
        <end position="248"/>
    </location>
</feature>
<dbReference type="Proteomes" id="UP000077248">
    <property type="component" value="Unassembled WGS sequence"/>
</dbReference>
<keyword evidence="7" id="KW-0378">Hydrolase</keyword>
<evidence type="ECO:0000256" key="4">
    <source>
        <dbReference type="ARBA" id="ARBA00023026"/>
    </source>
</evidence>
<sequence>MSSHPSVVLIPGSFCPASMYDPLITPLRARGYDIHILEPPCYPAGYHASSGTGHPSMYDDAKYINDFVMKLANDGNEVVVIAHSYGGCAATESLKNVTKKEREQQGKAGGVVRIAYLTAAVPRLGESVGQTLVGGKGAPVDVDENGWMSQPDPAAVAAICFNNLTLEEGLSYVAKFGKHYSACFGDAITHPGYKDIPVSWLFAAEDLIILPEVQQTAIDVIEGSWVGTEREGRKVDVTRVVCDHFPLVLDEKRKQVSEWIEGAVAKGGCE</sequence>
<evidence type="ECO:0000313" key="7">
    <source>
        <dbReference type="EMBL" id="OAG23731.1"/>
    </source>
</evidence>
<dbReference type="GO" id="GO:0005777">
    <property type="term" value="C:peroxisome"/>
    <property type="evidence" value="ECO:0007669"/>
    <property type="project" value="UniProtKB-SubCell"/>
</dbReference>
<dbReference type="Gene3D" id="3.40.50.1820">
    <property type="entry name" value="alpha/beta hydrolase"/>
    <property type="match status" value="1"/>
</dbReference>
<dbReference type="VEuPathDB" id="FungiDB:CC77DRAFT_1091920"/>
<keyword evidence="4" id="KW-0843">Virulence</keyword>
<accession>A0A177DX19</accession>
<dbReference type="PANTHER" id="PTHR37017">
    <property type="entry name" value="AB HYDROLASE-1 DOMAIN-CONTAINING PROTEIN-RELATED"/>
    <property type="match status" value="1"/>
</dbReference>
<dbReference type="PANTHER" id="PTHR37017:SF13">
    <property type="entry name" value="AB HYDROLASE-1 DOMAIN-CONTAINING PROTEIN"/>
    <property type="match status" value="1"/>
</dbReference>
<dbReference type="InterPro" id="IPR029058">
    <property type="entry name" value="AB_hydrolase_fold"/>
</dbReference>
<dbReference type="GO" id="GO:0016787">
    <property type="term" value="F:hydrolase activity"/>
    <property type="evidence" value="ECO:0007669"/>
    <property type="project" value="UniProtKB-KW"/>
</dbReference>
<protein>
    <submittedName>
        <fullName evidence="7">Alpha/beta-hydrolase</fullName>
    </submittedName>
</protein>